<feature type="transmembrane region" description="Helical" evidence="9">
    <location>
        <begin position="376"/>
        <end position="396"/>
    </location>
</feature>
<evidence type="ECO:0000256" key="2">
    <source>
        <dbReference type="ARBA" id="ARBA00022448"/>
    </source>
</evidence>
<dbReference type="PANTHER" id="PTHR23513">
    <property type="entry name" value="INTEGRAL MEMBRANE EFFLUX PROTEIN-RELATED"/>
    <property type="match status" value="1"/>
</dbReference>
<sequence length="416" mass="41135">MTSHPTSPPQADQAVRPSAVPLYVGGGALSMLGNASIGIVLPWLVIATTGDLSTTALVATAAGIAAVPASLLGGRLADRFGARRVAVAADLGSALAVAGLAVVDATVGLTVGWFVALGVLGALFDVPGMSARQALLADVARVGGRRVDVVASAYQTAFSLSFLVGPAMAGLLLAHLDPVDVVWVTAACSATAGLLTWCVPVANPSVAGADPLPGGGWGALRRDPRLGATLVIAFAATFVTAPLLSVVLPGHFADLGEPGSYGATVSAFAVGTIVGSILFAVLSRRSRLLAYVVGIGAMTTGMVGIAGLGGVLVVGGAMAVMGVGSGLYGPVWNVFVAEQVPSEVRARVLGVINALALVAGPLGLGALTLLLTVADLGVAAVATAAVWVCVGVFAILNPHARAVAGDGQDGEHADDR</sequence>
<keyword evidence="6 9" id="KW-0472">Membrane</keyword>
<dbReference type="Gene3D" id="1.20.1250.20">
    <property type="entry name" value="MFS general substrate transporter like domains"/>
    <property type="match status" value="1"/>
</dbReference>
<feature type="domain" description="Major facilitator superfamily (MFS) profile" evidence="10">
    <location>
        <begin position="19"/>
        <end position="401"/>
    </location>
</feature>
<dbReference type="EMBL" id="BAAAME010000002">
    <property type="protein sequence ID" value="GAA1728542.1"/>
    <property type="molecule type" value="Genomic_DNA"/>
</dbReference>
<evidence type="ECO:0000256" key="1">
    <source>
        <dbReference type="ARBA" id="ARBA00004429"/>
    </source>
</evidence>
<evidence type="ECO:0000256" key="7">
    <source>
        <dbReference type="ARBA" id="ARBA00038075"/>
    </source>
</evidence>
<proteinExistence type="inferred from homology"/>
<evidence type="ECO:0000256" key="6">
    <source>
        <dbReference type="ARBA" id="ARBA00023136"/>
    </source>
</evidence>
<gene>
    <name evidence="11" type="ORF">GCM10009710_06470</name>
</gene>
<dbReference type="SUPFAM" id="SSF103473">
    <property type="entry name" value="MFS general substrate transporter"/>
    <property type="match status" value="1"/>
</dbReference>
<comment type="similarity">
    <text evidence="7">Belongs to the major facilitator superfamily. Drug:H(+) antiporter-3 (DHA3) (TC 2.A.1.21) family.</text>
</comment>
<feature type="transmembrane region" description="Helical" evidence="9">
    <location>
        <begin position="288"/>
        <end position="308"/>
    </location>
</feature>
<keyword evidence="4 9" id="KW-0812">Transmembrane</keyword>
<dbReference type="InterPro" id="IPR036259">
    <property type="entry name" value="MFS_trans_sf"/>
</dbReference>
<keyword evidence="5 9" id="KW-1133">Transmembrane helix</keyword>
<feature type="transmembrane region" description="Helical" evidence="9">
    <location>
        <begin position="260"/>
        <end position="281"/>
    </location>
</feature>
<dbReference type="InterPro" id="IPR005829">
    <property type="entry name" value="Sugar_transporter_CS"/>
</dbReference>
<dbReference type="PANTHER" id="PTHR23513:SF9">
    <property type="entry name" value="ENTEROBACTIN EXPORTER ENTS"/>
    <property type="match status" value="1"/>
</dbReference>
<evidence type="ECO:0000313" key="11">
    <source>
        <dbReference type="EMBL" id="GAA1728542.1"/>
    </source>
</evidence>
<comment type="subcellular location">
    <subcellularLocation>
        <location evidence="1">Cell inner membrane</location>
        <topology evidence="1">Multi-pass membrane protein</topology>
    </subcellularLocation>
</comment>
<dbReference type="Proteomes" id="UP001501057">
    <property type="component" value="Unassembled WGS sequence"/>
</dbReference>
<dbReference type="Pfam" id="PF07690">
    <property type="entry name" value="MFS_1"/>
    <property type="match status" value="1"/>
</dbReference>
<feature type="transmembrane region" description="Helical" evidence="9">
    <location>
        <begin position="20"/>
        <end position="46"/>
    </location>
</feature>
<evidence type="ECO:0000259" key="10">
    <source>
        <dbReference type="PROSITE" id="PS50850"/>
    </source>
</evidence>
<keyword evidence="3" id="KW-1003">Cell membrane</keyword>
<protein>
    <recommendedName>
        <fullName evidence="8">Multidrug efflux pump Tap</fullName>
    </recommendedName>
</protein>
<dbReference type="RefSeq" id="WP_344197689.1">
    <property type="nucleotide sequence ID" value="NZ_BAAAME010000002.1"/>
</dbReference>
<evidence type="ECO:0000256" key="8">
    <source>
        <dbReference type="ARBA" id="ARBA00040914"/>
    </source>
</evidence>
<feature type="transmembrane region" description="Helical" evidence="9">
    <location>
        <begin position="348"/>
        <end position="370"/>
    </location>
</feature>
<organism evidence="11 12">
    <name type="scientific">Aeromicrobium alkaliterrae</name>
    <dbReference type="NCBI Taxonomy" id="302168"/>
    <lineage>
        <taxon>Bacteria</taxon>
        <taxon>Bacillati</taxon>
        <taxon>Actinomycetota</taxon>
        <taxon>Actinomycetes</taxon>
        <taxon>Propionibacteriales</taxon>
        <taxon>Nocardioidaceae</taxon>
        <taxon>Aeromicrobium</taxon>
    </lineage>
</organism>
<feature type="transmembrane region" description="Helical" evidence="9">
    <location>
        <begin position="52"/>
        <end position="73"/>
    </location>
</feature>
<feature type="transmembrane region" description="Helical" evidence="9">
    <location>
        <begin position="314"/>
        <end position="336"/>
    </location>
</feature>
<evidence type="ECO:0000256" key="9">
    <source>
        <dbReference type="SAM" id="Phobius"/>
    </source>
</evidence>
<name>A0ABN2JKQ7_9ACTN</name>
<dbReference type="PROSITE" id="PS50850">
    <property type="entry name" value="MFS"/>
    <property type="match status" value="1"/>
</dbReference>
<evidence type="ECO:0000256" key="5">
    <source>
        <dbReference type="ARBA" id="ARBA00022989"/>
    </source>
</evidence>
<dbReference type="CDD" id="cd06173">
    <property type="entry name" value="MFS_MefA_like"/>
    <property type="match status" value="1"/>
</dbReference>
<evidence type="ECO:0000256" key="4">
    <source>
        <dbReference type="ARBA" id="ARBA00022692"/>
    </source>
</evidence>
<reference evidence="11 12" key="1">
    <citation type="journal article" date="2019" name="Int. J. Syst. Evol. Microbiol.">
        <title>The Global Catalogue of Microorganisms (GCM) 10K type strain sequencing project: providing services to taxonomists for standard genome sequencing and annotation.</title>
        <authorList>
            <consortium name="The Broad Institute Genomics Platform"/>
            <consortium name="The Broad Institute Genome Sequencing Center for Infectious Disease"/>
            <person name="Wu L."/>
            <person name="Ma J."/>
        </authorList>
    </citation>
    <scope>NUCLEOTIDE SEQUENCE [LARGE SCALE GENOMIC DNA]</scope>
    <source>
        <strain evidence="11 12">JCM 13518</strain>
    </source>
</reference>
<evidence type="ECO:0000313" key="12">
    <source>
        <dbReference type="Proteomes" id="UP001501057"/>
    </source>
</evidence>
<evidence type="ECO:0000256" key="3">
    <source>
        <dbReference type="ARBA" id="ARBA00022475"/>
    </source>
</evidence>
<keyword evidence="2" id="KW-0813">Transport</keyword>
<feature type="transmembrane region" description="Helical" evidence="9">
    <location>
        <begin position="149"/>
        <end position="175"/>
    </location>
</feature>
<accession>A0ABN2JKQ7</accession>
<feature type="transmembrane region" description="Helical" evidence="9">
    <location>
        <begin position="226"/>
        <end position="248"/>
    </location>
</feature>
<dbReference type="PROSITE" id="PS00217">
    <property type="entry name" value="SUGAR_TRANSPORT_2"/>
    <property type="match status" value="1"/>
</dbReference>
<comment type="caution">
    <text evidence="11">The sequence shown here is derived from an EMBL/GenBank/DDBJ whole genome shotgun (WGS) entry which is preliminary data.</text>
</comment>
<dbReference type="InterPro" id="IPR020846">
    <property type="entry name" value="MFS_dom"/>
</dbReference>
<keyword evidence="12" id="KW-1185">Reference proteome</keyword>
<dbReference type="InterPro" id="IPR011701">
    <property type="entry name" value="MFS"/>
</dbReference>